<organism evidence="1 2">
    <name type="scientific">Marinicauda pacifica</name>
    <dbReference type="NCBI Taxonomy" id="1133559"/>
    <lineage>
        <taxon>Bacteria</taxon>
        <taxon>Pseudomonadati</taxon>
        <taxon>Pseudomonadota</taxon>
        <taxon>Alphaproteobacteria</taxon>
        <taxon>Maricaulales</taxon>
        <taxon>Maricaulaceae</taxon>
        <taxon>Marinicauda</taxon>
    </lineage>
</organism>
<keyword evidence="2" id="KW-1185">Reference proteome</keyword>
<evidence type="ECO:0008006" key="3">
    <source>
        <dbReference type="Google" id="ProtNLM"/>
    </source>
</evidence>
<dbReference type="Proteomes" id="UP000305451">
    <property type="component" value="Unassembled WGS sequence"/>
</dbReference>
<accession>A0A4S2HCN9</accession>
<dbReference type="Pfam" id="PF08889">
    <property type="entry name" value="WbqC"/>
    <property type="match status" value="1"/>
</dbReference>
<evidence type="ECO:0000313" key="1">
    <source>
        <dbReference type="EMBL" id="TGY93820.1"/>
    </source>
</evidence>
<dbReference type="EMBL" id="SRXV01000001">
    <property type="protein sequence ID" value="TGY93820.1"/>
    <property type="molecule type" value="Genomic_DNA"/>
</dbReference>
<reference evidence="1 2" key="1">
    <citation type="journal article" date="2013" name="Int. J. Syst. Evol. Microbiol.">
        <title>Marinicauda pacifica gen. nov., sp. nov., a prosthecate alphaproteobacterium of the family Hyphomonadaceae isolated from deep seawater.</title>
        <authorList>
            <person name="Zhang X.Y."/>
            <person name="Li G.W."/>
            <person name="Wang C.S."/>
            <person name="Zhang Y.J."/>
            <person name="Xu X.W."/>
            <person name="Li H."/>
            <person name="Liu A."/>
            <person name="Liu C."/>
            <person name="Xie B.B."/>
            <person name="Qin Q.L."/>
            <person name="Xu Z."/>
            <person name="Chen X.L."/>
            <person name="Zhou B.C."/>
            <person name="Zhang Y.Z."/>
        </authorList>
    </citation>
    <scope>NUCLEOTIDE SEQUENCE [LARGE SCALE GENOMIC DNA]</scope>
    <source>
        <strain evidence="1 2">P-1 km-3</strain>
    </source>
</reference>
<protein>
    <recommendedName>
        <fullName evidence="3">WbqC family protein</fullName>
    </recommendedName>
</protein>
<proteinExistence type="predicted"/>
<gene>
    <name evidence="1" type="ORF">E5162_00565</name>
</gene>
<dbReference type="InterPro" id="IPR014985">
    <property type="entry name" value="WbqC"/>
</dbReference>
<dbReference type="AlphaFoldDB" id="A0A4S2HCN9"/>
<evidence type="ECO:0000313" key="2">
    <source>
        <dbReference type="Proteomes" id="UP000305451"/>
    </source>
</evidence>
<name>A0A4S2HCN9_9PROT</name>
<sequence length="252" mass="27887">MLPRQEGPSRMRLLSAHQPVYLPGLILFSKIALSDVFVLLPDVQFQRHSWQQRNRVRNGKEAIFLSVPVRKSGDLARTIRQTEIAQEPWRKKHLTTLKQVYGKRPFFEAYFPQVEALIEADYASLADLDTALIRHLCEVLELETAILDSASLPHEGEAQDRLVSLCHAANADGYISNVGAAAYVDEAGFAAAGLTHLWQAFTPPVYDQGKPFLSNLSVLDALFNLGPATADLVRASGHVTSDLDEAQRALEG</sequence>
<comment type="caution">
    <text evidence="1">The sequence shown here is derived from an EMBL/GenBank/DDBJ whole genome shotgun (WGS) entry which is preliminary data.</text>
</comment>